<evidence type="ECO:0000313" key="2">
    <source>
        <dbReference type="EMBL" id="PIS13588.1"/>
    </source>
</evidence>
<name>A0A2H0WNP7_9BACT</name>
<keyword evidence="1" id="KW-0472">Membrane</keyword>
<accession>A0A2H0WNP7</accession>
<reference evidence="3" key="1">
    <citation type="submission" date="2017-09" db="EMBL/GenBank/DDBJ databases">
        <title>Depth-based differentiation of microbial function through sediment-hosted aquifers and enrichment of novel symbionts in the deep terrestrial subsurface.</title>
        <authorList>
            <person name="Probst A.J."/>
            <person name="Ladd B."/>
            <person name="Jarett J.K."/>
            <person name="Geller-Mcgrath D.E."/>
            <person name="Sieber C.M.K."/>
            <person name="Emerson J.B."/>
            <person name="Anantharaman K."/>
            <person name="Thomas B.C."/>
            <person name="Malmstrom R."/>
            <person name="Stieglmeier M."/>
            <person name="Klingl A."/>
            <person name="Woyke T."/>
            <person name="Ryan C.M."/>
            <person name="Banfield J.F."/>
        </authorList>
    </citation>
    <scope>NUCLEOTIDE SEQUENCE [LARGE SCALE GENOMIC DNA]</scope>
</reference>
<dbReference type="EMBL" id="PEZL01000013">
    <property type="protein sequence ID" value="PIS13588.1"/>
    <property type="molecule type" value="Genomic_DNA"/>
</dbReference>
<dbReference type="AlphaFoldDB" id="A0A2H0WNP7"/>
<dbReference type="Proteomes" id="UP000230353">
    <property type="component" value="Unassembled WGS sequence"/>
</dbReference>
<protein>
    <recommendedName>
        <fullName evidence="4">MFS transporter</fullName>
    </recommendedName>
</protein>
<comment type="caution">
    <text evidence="2">The sequence shown here is derived from an EMBL/GenBank/DDBJ whole genome shotgun (WGS) entry which is preliminary data.</text>
</comment>
<keyword evidence="1" id="KW-1133">Transmembrane helix</keyword>
<feature type="transmembrane region" description="Helical" evidence="1">
    <location>
        <begin position="15"/>
        <end position="35"/>
    </location>
</feature>
<keyword evidence="1" id="KW-0812">Transmembrane</keyword>
<evidence type="ECO:0000256" key="1">
    <source>
        <dbReference type="SAM" id="Phobius"/>
    </source>
</evidence>
<gene>
    <name evidence="2" type="ORF">COT67_00965</name>
</gene>
<proteinExistence type="predicted"/>
<evidence type="ECO:0008006" key="4">
    <source>
        <dbReference type="Google" id="ProtNLM"/>
    </source>
</evidence>
<sequence length="59" mass="6851">MTDTKTKLRSNIWKFYLHEIFAGMFFSIPVIVLFWQNNGLSLTQVMILQSIFAVTVVVL</sequence>
<organism evidence="2 3">
    <name type="scientific">Candidatus Tagabacteria bacterium CG09_land_8_20_14_0_10_41_14</name>
    <dbReference type="NCBI Taxonomy" id="1975021"/>
    <lineage>
        <taxon>Bacteria</taxon>
        <taxon>Candidatus Tagaibacteriota</taxon>
    </lineage>
</organism>
<feature type="transmembrane region" description="Helical" evidence="1">
    <location>
        <begin position="41"/>
        <end position="58"/>
    </location>
</feature>
<evidence type="ECO:0000313" key="3">
    <source>
        <dbReference type="Proteomes" id="UP000230353"/>
    </source>
</evidence>